<gene>
    <name evidence="2" type="ORF">GSOID_T00023430001</name>
</gene>
<dbReference type="AlphaFoldDB" id="E4Z0Y6"/>
<accession>E4Z0Y6</accession>
<name>E4Z0Y6_OIKDI</name>
<feature type="compositionally biased region" description="Low complexity" evidence="1">
    <location>
        <begin position="63"/>
        <end position="75"/>
    </location>
</feature>
<feature type="region of interest" description="Disordered" evidence="1">
    <location>
        <begin position="54"/>
        <end position="94"/>
    </location>
</feature>
<feature type="non-terminal residue" evidence="2">
    <location>
        <position position="1"/>
    </location>
</feature>
<sequence length="216" mass="23909">DGNYLIFYLKTINSYFKRRTPATRSTTTLAKSLREADAAIRSAKLALAKALQSTGAANEAPEGTSGASTASSTTSLDSAPEAPRMDRLRATIRKTSEKIRRTPERVLDGARRLNRGSVQDSTARRRIRLSENNPPATPAWNVDEPSARRLLSIVGDKLNDEELQLLRSEISRLESEYNNKFMGLWQDLSTSNARISIVTRGNKVFHIKGAAFEAED</sequence>
<dbReference type="Proteomes" id="UP000011014">
    <property type="component" value="Unassembled WGS sequence"/>
</dbReference>
<reference evidence="2" key="1">
    <citation type="journal article" date="2010" name="Science">
        <title>Plasticity of animal genome architecture unmasked by rapid evolution of a pelagic tunicate.</title>
        <authorList>
            <person name="Denoeud F."/>
            <person name="Henriet S."/>
            <person name="Mungpakdee S."/>
            <person name="Aury J.M."/>
            <person name="Da Silva C."/>
            <person name="Brinkmann H."/>
            <person name="Mikhaleva J."/>
            <person name="Olsen L.C."/>
            <person name="Jubin C."/>
            <person name="Canestro C."/>
            <person name="Bouquet J.M."/>
            <person name="Danks G."/>
            <person name="Poulain J."/>
            <person name="Campsteijn C."/>
            <person name="Adamski M."/>
            <person name="Cross I."/>
            <person name="Yadetie F."/>
            <person name="Muffato M."/>
            <person name="Louis A."/>
            <person name="Butcher S."/>
            <person name="Tsagkogeorga G."/>
            <person name="Konrad A."/>
            <person name="Singh S."/>
            <person name="Jensen M.F."/>
            <person name="Cong E.H."/>
            <person name="Eikeseth-Otteraa H."/>
            <person name="Noel B."/>
            <person name="Anthouard V."/>
            <person name="Porcel B.M."/>
            <person name="Kachouri-Lafond R."/>
            <person name="Nishino A."/>
            <person name="Ugolini M."/>
            <person name="Chourrout P."/>
            <person name="Nishida H."/>
            <person name="Aasland R."/>
            <person name="Huzurbazar S."/>
            <person name="Westhof E."/>
            <person name="Delsuc F."/>
            <person name="Lehrach H."/>
            <person name="Reinhardt R."/>
            <person name="Weissenbach J."/>
            <person name="Roy S.W."/>
            <person name="Artiguenave F."/>
            <person name="Postlethwait J.H."/>
            <person name="Manak J.R."/>
            <person name="Thompson E.M."/>
            <person name="Jaillon O."/>
            <person name="Du Pasquier L."/>
            <person name="Boudinot P."/>
            <person name="Liberles D.A."/>
            <person name="Volff J.N."/>
            <person name="Philippe H."/>
            <person name="Lenhard B."/>
            <person name="Roest Crollius H."/>
            <person name="Wincker P."/>
            <person name="Chourrout D."/>
        </authorList>
    </citation>
    <scope>NUCLEOTIDE SEQUENCE [LARGE SCALE GENOMIC DNA]</scope>
</reference>
<proteinExistence type="predicted"/>
<feature type="compositionally biased region" description="Basic and acidic residues" evidence="1">
    <location>
        <begin position="83"/>
        <end position="94"/>
    </location>
</feature>
<protein>
    <submittedName>
        <fullName evidence="2">Uncharacterized protein</fullName>
    </submittedName>
</protein>
<evidence type="ECO:0000256" key="1">
    <source>
        <dbReference type="SAM" id="MobiDB-lite"/>
    </source>
</evidence>
<evidence type="ECO:0000313" key="2">
    <source>
        <dbReference type="EMBL" id="CBY41364.1"/>
    </source>
</evidence>
<organism evidence="2">
    <name type="scientific">Oikopleura dioica</name>
    <name type="common">Tunicate</name>
    <dbReference type="NCBI Taxonomy" id="34765"/>
    <lineage>
        <taxon>Eukaryota</taxon>
        <taxon>Metazoa</taxon>
        <taxon>Chordata</taxon>
        <taxon>Tunicata</taxon>
        <taxon>Appendicularia</taxon>
        <taxon>Copelata</taxon>
        <taxon>Oikopleuridae</taxon>
        <taxon>Oikopleura</taxon>
    </lineage>
</organism>
<dbReference type="EMBL" id="FN656404">
    <property type="protein sequence ID" value="CBY41364.1"/>
    <property type="molecule type" value="Genomic_DNA"/>
</dbReference>